<dbReference type="AlphaFoldDB" id="B3RVA5"/>
<dbReference type="SMART" id="SM00398">
    <property type="entry name" value="HMG"/>
    <property type="match status" value="1"/>
</dbReference>
<keyword evidence="1" id="KW-0539">Nucleus</keyword>
<dbReference type="STRING" id="10228.B3RVA5"/>
<name>B3RVA5_TRIAD</name>
<feature type="DNA-binding region" description="HMG box" evidence="1">
    <location>
        <begin position="122"/>
        <end position="190"/>
    </location>
</feature>
<dbReference type="GeneID" id="6752714"/>
<evidence type="ECO:0000256" key="1">
    <source>
        <dbReference type="PROSITE-ProRule" id="PRU00267"/>
    </source>
</evidence>
<dbReference type="InParanoid" id="B3RVA5"/>
<sequence length="258" mass="28777">MDLSWNLTDGNLVGTTSDTLLESMDTNDINNTPVLASTSLNLADMPEIMDTSTDQSSLMTAGNKRSIIYETDTLMSLNSNTMTTDSFNLENNTNLSKLSAAEPQQRADPPSKKMKSSNDENNEIPLNPYLVFFAEMQRKIRDKRPSILFDELSEIIKRQWASLTEEEKQEYIRPSSEQRSNESMQVPNLLETATNLMTETNDEGSVTPKESNPSPEKQKNEIGDDGSLRCIRAGCNNIASGIQLRGGITFTVMFTWLA</sequence>
<dbReference type="OrthoDB" id="10009055at2759"/>
<feature type="compositionally biased region" description="Polar residues" evidence="2">
    <location>
        <begin position="175"/>
        <end position="185"/>
    </location>
</feature>
<dbReference type="Pfam" id="PF00505">
    <property type="entry name" value="HMG_box"/>
    <property type="match status" value="1"/>
</dbReference>
<dbReference type="KEGG" id="tad:TRIADDRAFT_55585"/>
<dbReference type="Gene3D" id="1.10.30.10">
    <property type="entry name" value="High mobility group box domain"/>
    <property type="match status" value="1"/>
</dbReference>
<organism evidence="4 5">
    <name type="scientific">Trichoplax adhaerens</name>
    <name type="common">Trichoplax reptans</name>
    <dbReference type="NCBI Taxonomy" id="10228"/>
    <lineage>
        <taxon>Eukaryota</taxon>
        <taxon>Metazoa</taxon>
        <taxon>Placozoa</taxon>
        <taxon>Uniplacotomia</taxon>
        <taxon>Trichoplacea</taxon>
        <taxon>Trichoplacidae</taxon>
        <taxon>Trichoplax</taxon>
    </lineage>
</organism>
<feature type="region of interest" description="Disordered" evidence="2">
    <location>
        <begin position="97"/>
        <end position="122"/>
    </location>
</feature>
<dbReference type="GO" id="GO:0005634">
    <property type="term" value="C:nucleus"/>
    <property type="evidence" value="ECO:0007669"/>
    <property type="project" value="UniProtKB-UniRule"/>
</dbReference>
<dbReference type="CDD" id="cd00084">
    <property type="entry name" value="HMG-box_SF"/>
    <property type="match status" value="1"/>
</dbReference>
<feature type="region of interest" description="Disordered" evidence="2">
    <location>
        <begin position="166"/>
        <end position="185"/>
    </location>
</feature>
<dbReference type="SUPFAM" id="SSF47095">
    <property type="entry name" value="HMG-box"/>
    <property type="match status" value="1"/>
</dbReference>
<keyword evidence="1" id="KW-0238">DNA-binding</keyword>
<accession>B3RVA5</accession>
<evidence type="ECO:0000313" key="5">
    <source>
        <dbReference type="Proteomes" id="UP000009022"/>
    </source>
</evidence>
<dbReference type="GO" id="GO:0003677">
    <property type="term" value="F:DNA binding"/>
    <property type="evidence" value="ECO:0007669"/>
    <property type="project" value="UniProtKB-UniRule"/>
</dbReference>
<evidence type="ECO:0000259" key="3">
    <source>
        <dbReference type="PROSITE" id="PS50118"/>
    </source>
</evidence>
<evidence type="ECO:0000313" key="4">
    <source>
        <dbReference type="EMBL" id="EDV25468.1"/>
    </source>
</evidence>
<proteinExistence type="predicted"/>
<gene>
    <name evidence="4" type="ORF">TRIADDRAFT_55585</name>
</gene>
<dbReference type="InterPro" id="IPR009071">
    <property type="entry name" value="HMG_box_dom"/>
</dbReference>
<dbReference type="CTD" id="6752714"/>
<feature type="domain" description="HMG box" evidence="3">
    <location>
        <begin position="122"/>
        <end position="190"/>
    </location>
</feature>
<dbReference type="PhylomeDB" id="B3RVA5"/>
<dbReference type="EMBL" id="DS985244">
    <property type="protein sequence ID" value="EDV25468.1"/>
    <property type="molecule type" value="Genomic_DNA"/>
</dbReference>
<dbReference type="InterPro" id="IPR036910">
    <property type="entry name" value="HMG_box_dom_sf"/>
</dbReference>
<protein>
    <recommendedName>
        <fullName evidence="3">HMG box domain-containing protein</fullName>
    </recommendedName>
</protein>
<dbReference type="HOGENOM" id="CLU_1078989_0_0_1"/>
<feature type="region of interest" description="Disordered" evidence="2">
    <location>
        <begin position="199"/>
        <end position="226"/>
    </location>
</feature>
<evidence type="ECO:0000256" key="2">
    <source>
        <dbReference type="SAM" id="MobiDB-lite"/>
    </source>
</evidence>
<keyword evidence="5" id="KW-1185">Reference proteome</keyword>
<reference evidence="4 5" key="1">
    <citation type="journal article" date="2008" name="Nature">
        <title>The Trichoplax genome and the nature of placozoans.</title>
        <authorList>
            <person name="Srivastava M."/>
            <person name="Begovic E."/>
            <person name="Chapman J."/>
            <person name="Putnam N.H."/>
            <person name="Hellsten U."/>
            <person name="Kawashima T."/>
            <person name="Kuo A."/>
            <person name="Mitros T."/>
            <person name="Salamov A."/>
            <person name="Carpenter M.L."/>
            <person name="Signorovitch A.Y."/>
            <person name="Moreno M.A."/>
            <person name="Kamm K."/>
            <person name="Grimwood J."/>
            <person name="Schmutz J."/>
            <person name="Shapiro H."/>
            <person name="Grigoriev I.V."/>
            <person name="Buss L.W."/>
            <person name="Schierwater B."/>
            <person name="Dellaporta S.L."/>
            <person name="Rokhsar D.S."/>
        </authorList>
    </citation>
    <scope>NUCLEOTIDE SEQUENCE [LARGE SCALE GENOMIC DNA]</scope>
    <source>
        <strain evidence="4 5">Grell-BS-1999</strain>
    </source>
</reference>
<dbReference type="Proteomes" id="UP000009022">
    <property type="component" value="Unassembled WGS sequence"/>
</dbReference>
<dbReference type="PROSITE" id="PS50118">
    <property type="entry name" value="HMG_BOX_2"/>
    <property type="match status" value="1"/>
</dbReference>
<dbReference type="RefSeq" id="XP_002111501.1">
    <property type="nucleotide sequence ID" value="XM_002111465.1"/>
</dbReference>